<dbReference type="SUPFAM" id="SSF53098">
    <property type="entry name" value="Ribonuclease H-like"/>
    <property type="match status" value="1"/>
</dbReference>
<dbReference type="InterPro" id="IPR012337">
    <property type="entry name" value="RNaseH-like_sf"/>
</dbReference>
<name>A0A1M7YM70_9FIRM</name>
<dbReference type="GO" id="GO:0003677">
    <property type="term" value="F:DNA binding"/>
    <property type="evidence" value="ECO:0007669"/>
    <property type="project" value="UniProtKB-KW"/>
</dbReference>
<sequence>MDNRIYDSSGVLSVEDLHDTSERMKLMYNEIKELINRVKPDIVLIEDTQYHQNPAAFRTLSQLQGLIMAYLFEFYLPFYIVPATAWKSCCGIKGAHRTEQKKNTQIYVKNTFGISVSEDEADSIGIAVYGNQHIEATNK</sequence>
<dbReference type="EMBL" id="FRFD01000014">
    <property type="protein sequence ID" value="SHO53690.1"/>
    <property type="molecule type" value="Genomic_DNA"/>
</dbReference>
<keyword evidence="6" id="KW-0234">DNA repair</keyword>
<dbReference type="GO" id="GO:0004520">
    <property type="term" value="F:DNA endonuclease activity"/>
    <property type="evidence" value="ECO:0007669"/>
    <property type="project" value="InterPro"/>
</dbReference>
<evidence type="ECO:0000256" key="1">
    <source>
        <dbReference type="ARBA" id="ARBA00009518"/>
    </source>
</evidence>
<keyword evidence="2" id="KW-0227">DNA damage</keyword>
<evidence type="ECO:0000256" key="6">
    <source>
        <dbReference type="ARBA" id="ARBA00023204"/>
    </source>
</evidence>
<accession>A0A1M7YM70</accession>
<organism evidence="7 8">
    <name type="scientific">Anaerocolumna xylanovorans DSM 12503</name>
    <dbReference type="NCBI Taxonomy" id="1121345"/>
    <lineage>
        <taxon>Bacteria</taxon>
        <taxon>Bacillati</taxon>
        <taxon>Bacillota</taxon>
        <taxon>Clostridia</taxon>
        <taxon>Lachnospirales</taxon>
        <taxon>Lachnospiraceae</taxon>
        <taxon>Anaerocolumna</taxon>
    </lineage>
</organism>
<dbReference type="InterPro" id="IPR036397">
    <property type="entry name" value="RNaseH_sf"/>
</dbReference>
<dbReference type="GO" id="GO:0006281">
    <property type="term" value="P:DNA repair"/>
    <property type="evidence" value="ECO:0007669"/>
    <property type="project" value="UniProtKB-KW"/>
</dbReference>
<evidence type="ECO:0000256" key="2">
    <source>
        <dbReference type="ARBA" id="ARBA00022763"/>
    </source>
</evidence>
<dbReference type="STRING" id="1121345.SAMN02745217_04238"/>
<dbReference type="Gene3D" id="3.30.420.10">
    <property type="entry name" value="Ribonuclease H-like superfamily/Ribonuclease H"/>
    <property type="match status" value="1"/>
</dbReference>
<dbReference type="OrthoDB" id="9870740at2"/>
<keyword evidence="3" id="KW-0460">Magnesium</keyword>
<keyword evidence="8" id="KW-1185">Reference proteome</keyword>
<evidence type="ECO:0000313" key="7">
    <source>
        <dbReference type="EMBL" id="SHO53690.1"/>
    </source>
</evidence>
<evidence type="ECO:0000313" key="8">
    <source>
        <dbReference type="Proteomes" id="UP000184612"/>
    </source>
</evidence>
<comment type="similarity">
    <text evidence="1">Belongs to the RuvC family.</text>
</comment>
<keyword evidence="4" id="KW-0238">DNA-binding</keyword>
<evidence type="ECO:0000256" key="4">
    <source>
        <dbReference type="ARBA" id="ARBA00023125"/>
    </source>
</evidence>
<protein>
    <submittedName>
        <fullName evidence="7">Crossover junction endodeoxyribonuclease RuvC</fullName>
    </submittedName>
</protein>
<proteinExistence type="inferred from homology"/>
<evidence type="ECO:0000256" key="5">
    <source>
        <dbReference type="ARBA" id="ARBA00023172"/>
    </source>
</evidence>
<reference evidence="7 8" key="1">
    <citation type="submission" date="2016-12" db="EMBL/GenBank/DDBJ databases">
        <authorList>
            <person name="Song W.-J."/>
            <person name="Kurnit D.M."/>
        </authorList>
    </citation>
    <scope>NUCLEOTIDE SEQUENCE [LARGE SCALE GENOMIC DNA]</scope>
    <source>
        <strain evidence="7 8">DSM 12503</strain>
    </source>
</reference>
<gene>
    <name evidence="7" type="ORF">SAMN02745217_04238</name>
</gene>
<dbReference type="Proteomes" id="UP000184612">
    <property type="component" value="Unassembled WGS sequence"/>
</dbReference>
<dbReference type="GO" id="GO:0006310">
    <property type="term" value="P:DNA recombination"/>
    <property type="evidence" value="ECO:0007669"/>
    <property type="project" value="UniProtKB-KW"/>
</dbReference>
<dbReference type="Pfam" id="PF02075">
    <property type="entry name" value="RuvC"/>
    <property type="match status" value="1"/>
</dbReference>
<dbReference type="InterPro" id="IPR002176">
    <property type="entry name" value="X-over_junc_endoDNase_RuvC"/>
</dbReference>
<keyword evidence="5" id="KW-0233">DNA recombination</keyword>
<evidence type="ECO:0000256" key="3">
    <source>
        <dbReference type="ARBA" id="ARBA00022842"/>
    </source>
</evidence>
<dbReference type="AlphaFoldDB" id="A0A1M7YM70"/>